<organism evidence="11 12">
    <name type="scientific">Oceanipulchritudo coccoides</name>
    <dbReference type="NCBI Taxonomy" id="2706888"/>
    <lineage>
        <taxon>Bacteria</taxon>
        <taxon>Pseudomonadati</taxon>
        <taxon>Verrucomicrobiota</taxon>
        <taxon>Opitutia</taxon>
        <taxon>Puniceicoccales</taxon>
        <taxon>Oceanipulchritudinaceae</taxon>
        <taxon>Oceanipulchritudo</taxon>
    </lineage>
</organism>
<keyword evidence="6" id="KW-0408">Iron</keyword>
<evidence type="ECO:0000256" key="2">
    <source>
        <dbReference type="ARBA" id="ARBA00022448"/>
    </source>
</evidence>
<evidence type="ECO:0000256" key="8">
    <source>
        <dbReference type="ARBA" id="ARBA00023077"/>
    </source>
</evidence>
<gene>
    <name evidence="11" type="ORF">G0Q06_00680</name>
</gene>
<dbReference type="PANTHER" id="PTHR32552:SF81">
    <property type="entry name" value="TONB-DEPENDENT OUTER MEMBRANE RECEPTOR"/>
    <property type="match status" value="1"/>
</dbReference>
<dbReference type="InterPro" id="IPR039426">
    <property type="entry name" value="TonB-dep_rcpt-like"/>
</dbReference>
<evidence type="ECO:0000256" key="10">
    <source>
        <dbReference type="ARBA" id="ARBA00023237"/>
    </source>
</evidence>
<evidence type="ECO:0000313" key="11">
    <source>
        <dbReference type="EMBL" id="NDV60959.1"/>
    </source>
</evidence>
<keyword evidence="11" id="KW-0675">Receptor</keyword>
<proteinExistence type="predicted"/>
<name>A0A6B2LY34_9BACT</name>
<protein>
    <submittedName>
        <fullName evidence="11">TonB-dependent receptor</fullName>
    </submittedName>
</protein>
<keyword evidence="12" id="KW-1185">Reference proteome</keyword>
<dbReference type="Proteomes" id="UP000478417">
    <property type="component" value="Unassembled WGS sequence"/>
</dbReference>
<evidence type="ECO:0000256" key="1">
    <source>
        <dbReference type="ARBA" id="ARBA00004571"/>
    </source>
</evidence>
<dbReference type="SUPFAM" id="SSF56935">
    <property type="entry name" value="Porins"/>
    <property type="match status" value="1"/>
</dbReference>
<evidence type="ECO:0000256" key="5">
    <source>
        <dbReference type="ARBA" id="ARBA00022692"/>
    </source>
</evidence>
<reference evidence="11 12" key="1">
    <citation type="submission" date="2020-02" db="EMBL/GenBank/DDBJ databases">
        <title>Albibacoteraceae fam. nov., the first described family within the subdivision 4 Verrucomicrobia.</title>
        <authorList>
            <person name="Xi F."/>
        </authorList>
    </citation>
    <scope>NUCLEOTIDE SEQUENCE [LARGE SCALE GENOMIC DNA]</scope>
    <source>
        <strain evidence="11 12">CK1056</strain>
    </source>
</reference>
<comment type="caution">
    <text evidence="11">The sequence shown here is derived from an EMBL/GenBank/DDBJ whole genome shotgun (WGS) entry which is preliminary data.</text>
</comment>
<keyword evidence="4" id="KW-0410">Iron transport</keyword>
<keyword evidence="7" id="KW-0406">Ion transport</keyword>
<evidence type="ECO:0000256" key="9">
    <source>
        <dbReference type="ARBA" id="ARBA00023136"/>
    </source>
</evidence>
<evidence type="ECO:0000256" key="4">
    <source>
        <dbReference type="ARBA" id="ARBA00022496"/>
    </source>
</evidence>
<dbReference type="InterPro" id="IPR036942">
    <property type="entry name" value="Beta-barrel_TonB_sf"/>
</dbReference>
<dbReference type="Gene3D" id="2.40.170.20">
    <property type="entry name" value="TonB-dependent receptor, beta-barrel domain"/>
    <property type="match status" value="2"/>
</dbReference>
<dbReference type="PANTHER" id="PTHR32552">
    <property type="entry name" value="FERRICHROME IRON RECEPTOR-RELATED"/>
    <property type="match status" value="1"/>
</dbReference>
<sequence>MKLDKLWPVWAMGLLAATSLQGDSVESQEVIELEAFIVEETARTQLETLSPLSMRMDSLFGGDRTVLEVPRSVTVLSPELMDLLKIDSYSALDKFGAGTQRANYFGLAGSAFVRGARAGTYFNGMLRAYQRNEMPMGFGALEGLEVIKGPVPAGFSPTLVGGAVNQRPKGPYFDKARGSVEVGVGSWDEYSLKLDYGAPMTLFGKPAAYRLSYTGHRSDRFYKNVPHDYDSFYGSVKMKLSERNRLTFGGEVYDFRSSEIPGINRPTKELIKNRQYVIGEPADLTSSQWGGTVVRPLLQFPFSLAVNPQLFALAVPGDVARAQIDPALLVNMLNLNEQSVIDALYTSRPVSEVPPFATFAIGPVNDFLAQVDKSTQDAYVYTPEYFAAGGTALTTTLPSDRVLADPNDKADSRDYIFFADLETRLDGDSRLMTRFFFENLATRKASTYGFAFNSDQVILNGRTEWQRSFDDPSHYFNLGLDVRFTRADVLQDFDAEPFARRDLSLDTISGNSIVYAGAQRGPDGLNNWSSFGTASISSDLFQTALFAGGVWRMLDKIDWHYGARIENAAWEISLPSEVEQVPDADRPAFADDGDTTLWSIHLNPQWEVVPGVVVFGAVQFGKALAPGDGGTVSGEDSFTDVELYEAGIKASLLEGQLFTTLSLYHWDQATFSTRDASARPLRAKGAEWEMTWSPIDSLTILGAVTAQRVYLRTNTLGFGAIPQDEAGWALNGGILNATGGRPAPDNPDMIFAGVPEISAHVYAALELPGGFQISGGPIWRDGYYHDMQRALKIPGYVLWSAQLSYDAGDWWVRLNVENLFDKDYLIGQEPVFSAGTLILQGQERQVNLSAGMRF</sequence>
<dbReference type="EMBL" id="JAAGNX010000001">
    <property type="protein sequence ID" value="NDV60959.1"/>
    <property type="molecule type" value="Genomic_DNA"/>
</dbReference>
<evidence type="ECO:0000256" key="7">
    <source>
        <dbReference type="ARBA" id="ARBA00023065"/>
    </source>
</evidence>
<keyword evidence="2" id="KW-0813">Transport</keyword>
<keyword evidence="9" id="KW-0472">Membrane</keyword>
<keyword evidence="5" id="KW-0812">Transmembrane</keyword>
<dbReference type="GO" id="GO:0009279">
    <property type="term" value="C:cell outer membrane"/>
    <property type="evidence" value="ECO:0007669"/>
    <property type="project" value="UniProtKB-SubCell"/>
</dbReference>
<keyword evidence="8" id="KW-0798">TonB box</keyword>
<accession>A0A6B2LY34</accession>
<comment type="subcellular location">
    <subcellularLocation>
        <location evidence="1">Cell outer membrane</location>
        <topology evidence="1">Multi-pass membrane protein</topology>
    </subcellularLocation>
</comment>
<dbReference type="GO" id="GO:0015344">
    <property type="term" value="F:siderophore uptake transmembrane transporter activity"/>
    <property type="evidence" value="ECO:0007669"/>
    <property type="project" value="TreeGrafter"/>
</dbReference>
<dbReference type="PROSITE" id="PS01156">
    <property type="entry name" value="TONB_DEPENDENT_REC_2"/>
    <property type="match status" value="1"/>
</dbReference>
<dbReference type="RefSeq" id="WP_163961445.1">
    <property type="nucleotide sequence ID" value="NZ_JAAGNX010000001.1"/>
</dbReference>
<dbReference type="AlphaFoldDB" id="A0A6B2LY34"/>
<evidence type="ECO:0000256" key="6">
    <source>
        <dbReference type="ARBA" id="ARBA00023004"/>
    </source>
</evidence>
<keyword evidence="3" id="KW-1134">Transmembrane beta strand</keyword>
<evidence type="ECO:0000313" key="12">
    <source>
        <dbReference type="Proteomes" id="UP000478417"/>
    </source>
</evidence>
<dbReference type="InterPro" id="IPR010917">
    <property type="entry name" value="TonB_rcpt_CS"/>
</dbReference>
<keyword evidence="10" id="KW-0998">Cell outer membrane</keyword>
<evidence type="ECO:0000256" key="3">
    <source>
        <dbReference type="ARBA" id="ARBA00022452"/>
    </source>
</evidence>